<gene>
    <name evidence="2" type="ORF">SELMODRAFT_421995</name>
</gene>
<keyword evidence="3" id="KW-1185">Reference proteome</keyword>
<dbReference type="GO" id="GO:0005739">
    <property type="term" value="C:mitochondrion"/>
    <property type="evidence" value="ECO:0000318"/>
    <property type="project" value="GO_Central"/>
</dbReference>
<dbReference type="InParanoid" id="D8SH04"/>
<name>D8SH04_SELML</name>
<dbReference type="AlphaFoldDB" id="D8SH04"/>
<dbReference type="Proteomes" id="UP000001514">
    <property type="component" value="Unassembled WGS sequence"/>
</dbReference>
<keyword evidence="1" id="KW-0677">Repeat</keyword>
<dbReference type="Gramene" id="EFJ16295">
    <property type="protein sequence ID" value="EFJ16295"/>
    <property type="gene ID" value="SELMODRAFT_421995"/>
</dbReference>
<dbReference type="EMBL" id="GL377619">
    <property type="protein sequence ID" value="EFJ16295.1"/>
    <property type="molecule type" value="Genomic_DNA"/>
</dbReference>
<protein>
    <recommendedName>
        <fullName evidence="4">Pentacotripeptide-repeat region of PRORP domain-containing protein</fullName>
    </recommendedName>
</protein>
<evidence type="ECO:0000313" key="3">
    <source>
        <dbReference type="Proteomes" id="UP000001514"/>
    </source>
</evidence>
<sequence length="537" mass="60536">MALVARRVLRLRSYSRSLPRLAAPALEQHCEQSRRATIAGNSWRHSERRALLLLPPFPSRGFRRVRFRLVKADKDDPEEEEPDGIAEEDDFADTIDLTLVQKRQAERLWNELLPLTIPSVGPVVKLTIGEDRKIGLPGILYVVGKLRTFRRSKQALSILDWLAEEKPFGEFDESLYKLHISIAFEVNSVHKAEKIFESVPKELQLQEKLLGAMAAGYASAHRMDKVEEILLQCNLSAMEPYTALIKLYFRVALYDKAASLYKRIKAAKLEPDLAAFAALLREKSSLESLKPRELEEDAEVALHHAGAYEEELTIKAPVASQAMVVSGYLGKAAQVTKLWKRIKQEKSSSIPAVCYLNAIEAFGAAGKVRSAEKVADEMEMAKSKYVELSAAMICVYSRNQMADKAEAVIDDLRANGVWNLFRPHAELITGYLDSNQPDQAMKALKVALLVKLMKPTYAVILKMLPVFERLRDAEGAEDMVMRYKGATDLRMYKGLLRIYVSAKVKPLEEIEARLMLKKIPLDDETRELLTKLRGVIG</sequence>
<dbReference type="InterPro" id="IPR002885">
    <property type="entry name" value="PPR_rpt"/>
</dbReference>
<dbReference type="eggNOG" id="KOG4197">
    <property type="taxonomic scope" value="Eukaryota"/>
</dbReference>
<dbReference type="OrthoDB" id="185373at2759"/>
<dbReference type="KEGG" id="smo:SELMODRAFT_421995"/>
<dbReference type="HOGENOM" id="CLU_507544_0_0_1"/>
<dbReference type="InterPro" id="IPR011990">
    <property type="entry name" value="TPR-like_helical_dom_sf"/>
</dbReference>
<evidence type="ECO:0000313" key="2">
    <source>
        <dbReference type="EMBL" id="EFJ16295.1"/>
    </source>
</evidence>
<organism evidence="3">
    <name type="scientific">Selaginella moellendorffii</name>
    <name type="common">Spikemoss</name>
    <dbReference type="NCBI Taxonomy" id="88036"/>
    <lineage>
        <taxon>Eukaryota</taxon>
        <taxon>Viridiplantae</taxon>
        <taxon>Streptophyta</taxon>
        <taxon>Embryophyta</taxon>
        <taxon>Tracheophyta</taxon>
        <taxon>Lycopodiopsida</taxon>
        <taxon>Selaginellales</taxon>
        <taxon>Selaginellaceae</taxon>
        <taxon>Selaginella</taxon>
    </lineage>
</organism>
<accession>D8SH04</accession>
<proteinExistence type="predicted"/>
<evidence type="ECO:0008006" key="4">
    <source>
        <dbReference type="Google" id="ProtNLM"/>
    </source>
</evidence>
<dbReference type="PANTHER" id="PTHR45717">
    <property type="entry name" value="OS12G0527900 PROTEIN"/>
    <property type="match status" value="1"/>
</dbReference>
<reference evidence="2 3" key="1">
    <citation type="journal article" date="2011" name="Science">
        <title>The Selaginella genome identifies genetic changes associated with the evolution of vascular plants.</title>
        <authorList>
            <person name="Banks J.A."/>
            <person name="Nishiyama T."/>
            <person name="Hasebe M."/>
            <person name="Bowman J.L."/>
            <person name="Gribskov M."/>
            <person name="dePamphilis C."/>
            <person name="Albert V.A."/>
            <person name="Aono N."/>
            <person name="Aoyama T."/>
            <person name="Ambrose B.A."/>
            <person name="Ashton N.W."/>
            <person name="Axtell M.J."/>
            <person name="Barker E."/>
            <person name="Barker M.S."/>
            <person name="Bennetzen J.L."/>
            <person name="Bonawitz N.D."/>
            <person name="Chapple C."/>
            <person name="Cheng C."/>
            <person name="Correa L.G."/>
            <person name="Dacre M."/>
            <person name="DeBarry J."/>
            <person name="Dreyer I."/>
            <person name="Elias M."/>
            <person name="Engstrom E.M."/>
            <person name="Estelle M."/>
            <person name="Feng L."/>
            <person name="Finet C."/>
            <person name="Floyd S.K."/>
            <person name="Frommer W.B."/>
            <person name="Fujita T."/>
            <person name="Gramzow L."/>
            <person name="Gutensohn M."/>
            <person name="Harholt J."/>
            <person name="Hattori M."/>
            <person name="Heyl A."/>
            <person name="Hirai T."/>
            <person name="Hiwatashi Y."/>
            <person name="Ishikawa M."/>
            <person name="Iwata M."/>
            <person name="Karol K.G."/>
            <person name="Koehler B."/>
            <person name="Kolukisaoglu U."/>
            <person name="Kubo M."/>
            <person name="Kurata T."/>
            <person name="Lalonde S."/>
            <person name="Li K."/>
            <person name="Li Y."/>
            <person name="Litt A."/>
            <person name="Lyons E."/>
            <person name="Manning G."/>
            <person name="Maruyama T."/>
            <person name="Michael T.P."/>
            <person name="Mikami K."/>
            <person name="Miyazaki S."/>
            <person name="Morinaga S."/>
            <person name="Murata T."/>
            <person name="Mueller-Roeber B."/>
            <person name="Nelson D.R."/>
            <person name="Obara M."/>
            <person name="Oguri Y."/>
            <person name="Olmstead R.G."/>
            <person name="Onodera N."/>
            <person name="Petersen B.L."/>
            <person name="Pils B."/>
            <person name="Prigge M."/>
            <person name="Rensing S.A."/>
            <person name="Riano-Pachon D.M."/>
            <person name="Roberts A.W."/>
            <person name="Sato Y."/>
            <person name="Scheller H.V."/>
            <person name="Schulz B."/>
            <person name="Schulz C."/>
            <person name="Shakirov E.V."/>
            <person name="Shibagaki N."/>
            <person name="Shinohara N."/>
            <person name="Shippen D.E."/>
            <person name="Soerensen I."/>
            <person name="Sotooka R."/>
            <person name="Sugimoto N."/>
            <person name="Sugita M."/>
            <person name="Sumikawa N."/>
            <person name="Tanurdzic M."/>
            <person name="Theissen G."/>
            <person name="Ulvskov P."/>
            <person name="Wakazuki S."/>
            <person name="Weng J.K."/>
            <person name="Willats W.W."/>
            <person name="Wipf D."/>
            <person name="Wolf P.G."/>
            <person name="Yang L."/>
            <person name="Zimmer A.D."/>
            <person name="Zhu Q."/>
            <person name="Mitros T."/>
            <person name="Hellsten U."/>
            <person name="Loque D."/>
            <person name="Otillar R."/>
            <person name="Salamov A."/>
            <person name="Schmutz J."/>
            <person name="Shapiro H."/>
            <person name="Lindquist E."/>
            <person name="Lucas S."/>
            <person name="Rokhsar D."/>
            <person name="Grigoriev I.V."/>
        </authorList>
    </citation>
    <scope>NUCLEOTIDE SEQUENCE [LARGE SCALE GENOMIC DNA]</scope>
</reference>
<dbReference type="GO" id="GO:0003729">
    <property type="term" value="F:mRNA binding"/>
    <property type="evidence" value="ECO:0007669"/>
    <property type="project" value="UniProtKB-ARBA"/>
</dbReference>
<dbReference type="Pfam" id="PF01535">
    <property type="entry name" value="PPR"/>
    <property type="match status" value="2"/>
</dbReference>
<evidence type="ECO:0000256" key="1">
    <source>
        <dbReference type="ARBA" id="ARBA00022737"/>
    </source>
</evidence>
<dbReference type="PANTHER" id="PTHR45717:SF15">
    <property type="entry name" value="AGL218WP"/>
    <property type="match status" value="1"/>
</dbReference>
<dbReference type="Gene3D" id="1.25.40.10">
    <property type="entry name" value="Tetratricopeptide repeat domain"/>
    <property type="match status" value="2"/>
</dbReference>
<dbReference type="NCBIfam" id="TIGR00756">
    <property type="entry name" value="PPR"/>
    <property type="match status" value="1"/>
</dbReference>